<dbReference type="InterPro" id="IPR000424">
    <property type="entry name" value="Primosome_PriB/ssb"/>
</dbReference>
<evidence type="ECO:0000313" key="4">
    <source>
        <dbReference type="Proteomes" id="UP000239504"/>
    </source>
</evidence>
<name>A0A2S7K087_9PROT</name>
<keyword evidence="1 2" id="KW-0238">DNA-binding</keyword>
<dbReference type="GO" id="GO:0003697">
    <property type="term" value="F:single-stranded DNA binding"/>
    <property type="evidence" value="ECO:0007669"/>
    <property type="project" value="InterPro"/>
</dbReference>
<proteinExistence type="predicted"/>
<dbReference type="NCBIfam" id="NF006039">
    <property type="entry name" value="PRK08182.1"/>
    <property type="match status" value="1"/>
</dbReference>
<keyword evidence="4" id="KW-1185">Reference proteome</keyword>
<protein>
    <recommendedName>
        <fullName evidence="5">Helix-destabilizing protein</fullName>
    </recommendedName>
</protein>
<gene>
    <name evidence="3" type="ORF">CW354_20375</name>
</gene>
<evidence type="ECO:0008006" key="5">
    <source>
        <dbReference type="Google" id="ProtNLM"/>
    </source>
</evidence>
<reference evidence="3 4" key="1">
    <citation type="submission" date="2017-12" db="EMBL/GenBank/DDBJ databases">
        <authorList>
            <person name="Hurst M.R.H."/>
        </authorList>
    </citation>
    <scope>NUCLEOTIDE SEQUENCE [LARGE SCALE GENOMIC DNA]</scope>
    <source>
        <strain evidence="3 4">SY-3-19</strain>
    </source>
</reference>
<dbReference type="OrthoDB" id="4427276at2"/>
<dbReference type="EMBL" id="PJCH01000016">
    <property type="protein sequence ID" value="PQA85886.1"/>
    <property type="molecule type" value="Genomic_DNA"/>
</dbReference>
<sequence>MSVKFAAVGRVGTNPEQLTIGTGEDASPLVRFRVYFDGSVKSEDGYEDKYGFWRDIEIWREGLGKRVAQHIRKGMLIAVQGTEICKKREKDGEEYENYAIRADAVSLELVGVKSIEMAPKASDAEDDSARDAA</sequence>
<dbReference type="InterPro" id="IPR012340">
    <property type="entry name" value="NA-bd_OB-fold"/>
</dbReference>
<dbReference type="CDD" id="cd04496">
    <property type="entry name" value="SSB_OBF"/>
    <property type="match status" value="1"/>
</dbReference>
<dbReference type="SUPFAM" id="SSF50249">
    <property type="entry name" value="Nucleic acid-binding proteins"/>
    <property type="match status" value="1"/>
</dbReference>
<dbReference type="Proteomes" id="UP000239504">
    <property type="component" value="Unassembled WGS sequence"/>
</dbReference>
<dbReference type="PROSITE" id="PS50935">
    <property type="entry name" value="SSB"/>
    <property type="match status" value="1"/>
</dbReference>
<dbReference type="Pfam" id="PF00436">
    <property type="entry name" value="SSB"/>
    <property type="match status" value="1"/>
</dbReference>
<evidence type="ECO:0000256" key="2">
    <source>
        <dbReference type="PROSITE-ProRule" id="PRU00252"/>
    </source>
</evidence>
<comment type="caution">
    <text evidence="3">The sequence shown here is derived from an EMBL/GenBank/DDBJ whole genome shotgun (WGS) entry which is preliminary data.</text>
</comment>
<evidence type="ECO:0000313" key="3">
    <source>
        <dbReference type="EMBL" id="PQA85886.1"/>
    </source>
</evidence>
<dbReference type="AlphaFoldDB" id="A0A2S7K087"/>
<organism evidence="3 4">
    <name type="scientific">Hyphococcus luteus</name>
    <dbReference type="NCBI Taxonomy" id="2058213"/>
    <lineage>
        <taxon>Bacteria</taxon>
        <taxon>Pseudomonadati</taxon>
        <taxon>Pseudomonadota</taxon>
        <taxon>Alphaproteobacteria</taxon>
        <taxon>Parvularculales</taxon>
        <taxon>Parvularculaceae</taxon>
        <taxon>Hyphococcus</taxon>
    </lineage>
</organism>
<evidence type="ECO:0000256" key="1">
    <source>
        <dbReference type="ARBA" id="ARBA00023125"/>
    </source>
</evidence>
<accession>A0A2S7K087</accession>
<dbReference type="RefSeq" id="WP_104831939.1">
    <property type="nucleotide sequence ID" value="NZ_PJCH01000016.1"/>
</dbReference>
<dbReference type="Gene3D" id="2.40.50.140">
    <property type="entry name" value="Nucleic acid-binding proteins"/>
    <property type="match status" value="1"/>
</dbReference>